<dbReference type="PROSITE" id="PS00061">
    <property type="entry name" value="ADH_SHORT"/>
    <property type="match status" value="1"/>
</dbReference>
<dbReference type="Gene3D" id="3.40.50.720">
    <property type="entry name" value="NAD(P)-binding Rossmann-like Domain"/>
    <property type="match status" value="1"/>
</dbReference>
<dbReference type="Proteomes" id="UP000294299">
    <property type="component" value="Chromosome NFRAN"/>
</dbReference>
<keyword evidence="2 4" id="KW-0560">Oxidoreductase</keyword>
<evidence type="ECO:0000313" key="4">
    <source>
        <dbReference type="EMBL" id="VFJ13604.1"/>
    </source>
</evidence>
<evidence type="ECO:0000256" key="3">
    <source>
        <dbReference type="RuleBase" id="RU000363"/>
    </source>
</evidence>
<dbReference type="InterPro" id="IPR036291">
    <property type="entry name" value="NAD(P)-bd_dom_sf"/>
</dbReference>
<dbReference type="SUPFAM" id="SSF51735">
    <property type="entry name" value="NAD(P)-binding Rossmann-fold domains"/>
    <property type="match status" value="1"/>
</dbReference>
<accession>A0A484IF34</accession>
<dbReference type="InterPro" id="IPR020904">
    <property type="entry name" value="Sc_DH/Rdtase_CS"/>
</dbReference>
<organism evidence="4 5">
    <name type="scientific">Candidatus Nitrosocosmicus franklandianus</name>
    <dbReference type="NCBI Taxonomy" id="1798806"/>
    <lineage>
        <taxon>Archaea</taxon>
        <taxon>Nitrososphaerota</taxon>
        <taxon>Nitrososphaeria</taxon>
        <taxon>Nitrososphaerales</taxon>
        <taxon>Nitrososphaeraceae</taxon>
        <taxon>Candidatus Nitrosocosmicus</taxon>
    </lineage>
</organism>
<sequence>MFLMHIKENKVAVVTGSSSGIGYETALLLARNGFFTFATMRNIEKSENIMETTKKEGLQLQVIQLDVNDDATVKNAIDKIVEEGKRIDVLVNNAGYGIFGALEDLSIEEIKAQFETNFFGIIRVTQTVLPIMRNQKGGGTIVNIGSVGGQAGVPMLSAYNSTKFALEGLSESMSYELEPFGIRMILIEPGFIKTNIMNSSVLAKKALDQKSPYYSMTQKIKNYFESMVNNPEASPPEAVAKVILEAINSDHMQLRFTVGNDASAIINAKRKMSDLDFTNLIKQQLKLKS</sequence>
<dbReference type="InterPro" id="IPR051911">
    <property type="entry name" value="SDR_oxidoreductase"/>
</dbReference>
<evidence type="ECO:0000256" key="1">
    <source>
        <dbReference type="ARBA" id="ARBA00006484"/>
    </source>
</evidence>
<evidence type="ECO:0000313" key="5">
    <source>
        <dbReference type="Proteomes" id="UP000294299"/>
    </source>
</evidence>
<dbReference type="InterPro" id="IPR002347">
    <property type="entry name" value="SDR_fam"/>
</dbReference>
<dbReference type="EC" id="1.-.-.-" evidence="4"/>
<reference evidence="4 5" key="1">
    <citation type="submission" date="2019-02" db="EMBL/GenBank/DDBJ databases">
        <authorList>
            <person name="Lehtovirta-Morley E L."/>
        </authorList>
    </citation>
    <scope>NUCLEOTIDE SEQUENCE [LARGE SCALE GENOMIC DNA]</scope>
    <source>
        <strain evidence="4">NFRAN1</strain>
    </source>
</reference>
<dbReference type="AlphaFoldDB" id="A0A484IF34"/>
<dbReference type="PRINTS" id="PR00081">
    <property type="entry name" value="GDHRDH"/>
</dbReference>
<dbReference type="Pfam" id="PF00106">
    <property type="entry name" value="adh_short"/>
    <property type="match status" value="1"/>
</dbReference>
<gene>
    <name evidence="4" type="primary">yusZ</name>
    <name evidence="4" type="ORF">NFRAN_1282</name>
</gene>
<dbReference type="PANTHER" id="PTHR43976">
    <property type="entry name" value="SHORT CHAIN DEHYDROGENASE"/>
    <property type="match status" value="1"/>
</dbReference>
<proteinExistence type="inferred from homology"/>
<dbReference type="PRINTS" id="PR00080">
    <property type="entry name" value="SDRFAMILY"/>
</dbReference>
<dbReference type="EMBL" id="LR216287">
    <property type="protein sequence ID" value="VFJ13604.1"/>
    <property type="molecule type" value="Genomic_DNA"/>
</dbReference>
<keyword evidence="5" id="KW-1185">Reference proteome</keyword>
<dbReference type="PANTHER" id="PTHR43976:SF16">
    <property type="entry name" value="SHORT-CHAIN DEHYDROGENASE_REDUCTASE FAMILY PROTEIN"/>
    <property type="match status" value="1"/>
</dbReference>
<dbReference type="GO" id="GO:0016491">
    <property type="term" value="F:oxidoreductase activity"/>
    <property type="evidence" value="ECO:0007669"/>
    <property type="project" value="UniProtKB-KW"/>
</dbReference>
<comment type="similarity">
    <text evidence="1 3">Belongs to the short-chain dehydrogenases/reductases (SDR) family.</text>
</comment>
<evidence type="ECO:0000256" key="2">
    <source>
        <dbReference type="ARBA" id="ARBA00023002"/>
    </source>
</evidence>
<name>A0A484IF34_9ARCH</name>
<dbReference type="KEGG" id="nfn:NFRAN_1282"/>
<protein>
    <submittedName>
        <fullName evidence="4">Uncharacterized oxidoreductase YusZ</fullName>
        <ecNumber evidence="4">1.-.-.-</ecNumber>
    </submittedName>
</protein>
<dbReference type="CDD" id="cd05374">
    <property type="entry name" value="17beta-HSD-like_SDR_c"/>
    <property type="match status" value="1"/>
</dbReference>